<reference evidence="3" key="1">
    <citation type="journal article" date="2019" name="Int. J. Syst. Evol. Microbiol.">
        <title>The Global Catalogue of Microorganisms (GCM) 10K type strain sequencing project: providing services to taxonomists for standard genome sequencing and annotation.</title>
        <authorList>
            <consortium name="The Broad Institute Genomics Platform"/>
            <consortium name="The Broad Institute Genome Sequencing Center for Infectious Disease"/>
            <person name="Wu L."/>
            <person name="Ma J."/>
        </authorList>
    </citation>
    <scope>NUCLEOTIDE SEQUENCE [LARGE SCALE GENOMIC DNA]</scope>
    <source>
        <strain evidence="3">CCM 8702</strain>
    </source>
</reference>
<sequence>MSKERLAAVALILYIFPYASFLMEAHYRGSLLVGGLLVVAGTVLLATAARVYGSIYLVLLGNVISAFISYLFIRDWSGTTAKILFFEPLSILQAMFAYAGFLWVVQAITMIVIEIVRRRKGTKTVSNET</sequence>
<keyword evidence="1" id="KW-0472">Membrane</keyword>
<feature type="transmembrane region" description="Helical" evidence="1">
    <location>
        <begin position="93"/>
        <end position="113"/>
    </location>
</feature>
<keyword evidence="1" id="KW-0812">Transmembrane</keyword>
<feature type="transmembrane region" description="Helical" evidence="1">
    <location>
        <begin position="55"/>
        <end position="73"/>
    </location>
</feature>
<evidence type="ECO:0000256" key="1">
    <source>
        <dbReference type="SAM" id="Phobius"/>
    </source>
</evidence>
<keyword evidence="3" id="KW-1185">Reference proteome</keyword>
<accession>A0ABQ1ZUV6</accession>
<evidence type="ECO:0000313" key="3">
    <source>
        <dbReference type="Proteomes" id="UP000605427"/>
    </source>
</evidence>
<name>A0ABQ1ZUV6_9BACL</name>
<feature type="transmembrane region" description="Helical" evidence="1">
    <location>
        <begin position="31"/>
        <end position="48"/>
    </location>
</feature>
<keyword evidence="1" id="KW-1133">Transmembrane helix</keyword>
<dbReference type="EMBL" id="BMDD01000002">
    <property type="protein sequence ID" value="GGH77900.1"/>
    <property type="molecule type" value="Genomic_DNA"/>
</dbReference>
<organism evidence="2 3">
    <name type="scientific">Saccharibacillus endophyticus</name>
    <dbReference type="NCBI Taxonomy" id="2060666"/>
    <lineage>
        <taxon>Bacteria</taxon>
        <taxon>Bacillati</taxon>
        <taxon>Bacillota</taxon>
        <taxon>Bacilli</taxon>
        <taxon>Bacillales</taxon>
        <taxon>Paenibacillaceae</taxon>
        <taxon>Saccharibacillus</taxon>
    </lineage>
</organism>
<evidence type="ECO:0000313" key="2">
    <source>
        <dbReference type="EMBL" id="GGH77900.1"/>
    </source>
</evidence>
<gene>
    <name evidence="2" type="ORF">GCM10007362_22350</name>
</gene>
<dbReference type="Proteomes" id="UP000605427">
    <property type="component" value="Unassembled WGS sequence"/>
</dbReference>
<comment type="caution">
    <text evidence="2">The sequence shown here is derived from an EMBL/GenBank/DDBJ whole genome shotgun (WGS) entry which is preliminary data.</text>
</comment>
<dbReference type="RefSeq" id="WP_172247420.1">
    <property type="nucleotide sequence ID" value="NZ_BMDD01000002.1"/>
</dbReference>
<proteinExistence type="predicted"/>
<protein>
    <submittedName>
        <fullName evidence="2">Uncharacterized protein</fullName>
    </submittedName>
</protein>